<dbReference type="InterPro" id="IPR036182">
    <property type="entry name" value="PCuAC_sf"/>
</dbReference>
<organism evidence="3 4">
    <name type="scientific">Microtetraspora glauca</name>
    <dbReference type="NCBI Taxonomy" id="1996"/>
    <lineage>
        <taxon>Bacteria</taxon>
        <taxon>Bacillati</taxon>
        <taxon>Actinomycetota</taxon>
        <taxon>Actinomycetes</taxon>
        <taxon>Streptosporangiales</taxon>
        <taxon>Streptosporangiaceae</taxon>
        <taxon>Microtetraspora</taxon>
    </lineage>
</organism>
<dbReference type="Proteomes" id="UP001551675">
    <property type="component" value="Unassembled WGS sequence"/>
</dbReference>
<dbReference type="PROSITE" id="PS51257">
    <property type="entry name" value="PROKAR_LIPOPROTEIN"/>
    <property type="match status" value="1"/>
</dbReference>
<dbReference type="EMBL" id="JBFALK010000017">
    <property type="protein sequence ID" value="MEV0972667.1"/>
    <property type="molecule type" value="Genomic_DNA"/>
</dbReference>
<feature type="region of interest" description="Disordered" evidence="1">
    <location>
        <begin position="170"/>
        <end position="204"/>
    </location>
</feature>
<dbReference type="InterPro" id="IPR058248">
    <property type="entry name" value="Lxx211020-like"/>
</dbReference>
<evidence type="ECO:0000313" key="4">
    <source>
        <dbReference type="Proteomes" id="UP001551675"/>
    </source>
</evidence>
<dbReference type="PANTHER" id="PTHR36302">
    <property type="entry name" value="BLR7088 PROTEIN"/>
    <property type="match status" value="1"/>
</dbReference>
<evidence type="ECO:0000313" key="3">
    <source>
        <dbReference type="EMBL" id="MEV0972667.1"/>
    </source>
</evidence>
<dbReference type="RefSeq" id="WP_358137953.1">
    <property type="nucleotide sequence ID" value="NZ_JBFALK010000017.1"/>
</dbReference>
<dbReference type="SUPFAM" id="SSF110087">
    <property type="entry name" value="DR1885-like metal-binding protein"/>
    <property type="match status" value="1"/>
</dbReference>
<feature type="signal peptide" evidence="2">
    <location>
        <begin position="1"/>
        <end position="24"/>
    </location>
</feature>
<evidence type="ECO:0000256" key="1">
    <source>
        <dbReference type="SAM" id="MobiDB-lite"/>
    </source>
</evidence>
<dbReference type="Pfam" id="PF04314">
    <property type="entry name" value="PCuAC"/>
    <property type="match status" value="1"/>
</dbReference>
<keyword evidence="2" id="KW-0732">Signal</keyword>
<dbReference type="PANTHER" id="PTHR36302:SF1">
    <property type="entry name" value="COPPER CHAPERONE PCU(A)C"/>
    <property type="match status" value="1"/>
</dbReference>
<comment type="caution">
    <text evidence="3">The sequence shown here is derived from an EMBL/GenBank/DDBJ whole genome shotgun (WGS) entry which is preliminary data.</text>
</comment>
<dbReference type="Gene3D" id="2.60.40.1890">
    <property type="entry name" value="PCu(A)C copper chaperone"/>
    <property type="match status" value="1"/>
</dbReference>
<proteinExistence type="predicted"/>
<protein>
    <submittedName>
        <fullName evidence="3">Copper chaperone PCu(A)C</fullName>
    </submittedName>
</protein>
<sequence>MFLRRIAPAAILVAMVGACGSQPAAQPETRAAVQPDAATPAVTPAVTAGSAISVTDPWVKGTESGMTAAFGTLINNGDADVTVVSATSPLSPDVELHEVVDSGGKMVMRAKKGGFVIPAHGTHQLEPGGDHIMLMGVTKQVKPGDEITFTLTFKDGGTLDFTAIGKEFAGGKENYQPGTDHSGGHSESAGGDAHGDGGTSEDHG</sequence>
<dbReference type="InterPro" id="IPR007410">
    <property type="entry name" value="LpqE-like"/>
</dbReference>
<reference evidence="3 4" key="1">
    <citation type="submission" date="2024-06" db="EMBL/GenBank/DDBJ databases">
        <title>The Natural Products Discovery Center: Release of the First 8490 Sequenced Strains for Exploring Actinobacteria Biosynthetic Diversity.</title>
        <authorList>
            <person name="Kalkreuter E."/>
            <person name="Kautsar S.A."/>
            <person name="Yang D."/>
            <person name="Bader C.D."/>
            <person name="Teijaro C.N."/>
            <person name="Fluegel L."/>
            <person name="Davis C.M."/>
            <person name="Simpson J.R."/>
            <person name="Lauterbach L."/>
            <person name="Steele A.D."/>
            <person name="Gui C."/>
            <person name="Meng S."/>
            <person name="Li G."/>
            <person name="Viehrig K."/>
            <person name="Ye F."/>
            <person name="Su P."/>
            <person name="Kiefer A.F."/>
            <person name="Nichols A."/>
            <person name="Cepeda A.J."/>
            <person name="Yan W."/>
            <person name="Fan B."/>
            <person name="Jiang Y."/>
            <person name="Adhikari A."/>
            <person name="Zheng C.-J."/>
            <person name="Schuster L."/>
            <person name="Cowan T.M."/>
            <person name="Smanski M.J."/>
            <person name="Chevrette M.G."/>
            <person name="De Carvalho L.P.S."/>
            <person name="Shen B."/>
        </authorList>
    </citation>
    <scope>NUCLEOTIDE SEQUENCE [LARGE SCALE GENOMIC DNA]</scope>
    <source>
        <strain evidence="3 4">NPDC050100</strain>
    </source>
</reference>
<accession>A0ABV3GMC9</accession>
<gene>
    <name evidence="3" type="ORF">AB0I59_29030</name>
</gene>
<evidence type="ECO:0000256" key="2">
    <source>
        <dbReference type="SAM" id="SignalP"/>
    </source>
</evidence>
<feature type="chain" id="PRO_5047537221" evidence="2">
    <location>
        <begin position="25"/>
        <end position="204"/>
    </location>
</feature>
<keyword evidence="4" id="KW-1185">Reference proteome</keyword>
<name>A0ABV3GMC9_MICGL</name>